<gene>
    <name evidence="2" type="ORF">SAMN04488074_102113</name>
</gene>
<evidence type="ECO:0000256" key="1">
    <source>
        <dbReference type="SAM" id="Phobius"/>
    </source>
</evidence>
<keyword evidence="1" id="KW-0472">Membrane</keyword>
<reference evidence="3" key="1">
    <citation type="submission" date="2016-10" db="EMBL/GenBank/DDBJ databases">
        <authorList>
            <person name="Varghese N."/>
            <person name="Submissions S."/>
        </authorList>
    </citation>
    <scope>NUCLEOTIDE SEQUENCE [LARGE SCALE GENOMIC DNA]</scope>
    <source>
        <strain evidence="3">DSM 44796</strain>
    </source>
</reference>
<keyword evidence="1" id="KW-0812">Transmembrane</keyword>
<evidence type="ECO:0000313" key="2">
    <source>
        <dbReference type="EMBL" id="SDJ46011.1"/>
    </source>
</evidence>
<keyword evidence="1" id="KW-1133">Transmembrane helix</keyword>
<feature type="transmembrane region" description="Helical" evidence="1">
    <location>
        <begin position="35"/>
        <end position="55"/>
    </location>
</feature>
<name>A0A1G8TWX3_9PSEU</name>
<protein>
    <submittedName>
        <fullName evidence="2">Uncharacterized protein</fullName>
    </submittedName>
</protein>
<organism evidence="2 3">
    <name type="scientific">Lentzea albidocapillata subsp. violacea</name>
    <dbReference type="NCBI Taxonomy" id="128104"/>
    <lineage>
        <taxon>Bacteria</taxon>
        <taxon>Bacillati</taxon>
        <taxon>Actinomycetota</taxon>
        <taxon>Actinomycetes</taxon>
        <taxon>Pseudonocardiales</taxon>
        <taxon>Pseudonocardiaceae</taxon>
        <taxon>Lentzea</taxon>
    </lineage>
</organism>
<dbReference type="AlphaFoldDB" id="A0A1G8TWX3"/>
<dbReference type="Proteomes" id="UP000199682">
    <property type="component" value="Unassembled WGS sequence"/>
</dbReference>
<dbReference type="EMBL" id="FNET01000002">
    <property type="protein sequence ID" value="SDJ46011.1"/>
    <property type="molecule type" value="Genomic_DNA"/>
</dbReference>
<dbReference type="RefSeq" id="WP_090004638.1">
    <property type="nucleotide sequence ID" value="NZ_FNET01000002.1"/>
</dbReference>
<accession>A0A1G8TWX3</accession>
<evidence type="ECO:0000313" key="3">
    <source>
        <dbReference type="Proteomes" id="UP000199682"/>
    </source>
</evidence>
<sequence length="65" mass="7016">MIAFLRREPVLLQAAFLALVNLVVAFGLVELTAEQTGALVGMLAAVLGLWARRLVTPVSKLEEKP</sequence>
<proteinExistence type="predicted"/>